<keyword evidence="8" id="KW-1133">Transmembrane helix</keyword>
<protein>
    <recommendedName>
        <fullName evidence="1">non-specific serine/threonine protein kinase</fullName>
        <ecNumber evidence="1">2.7.11.1</ecNumber>
    </recommendedName>
</protein>
<dbReference type="InterPro" id="IPR000719">
    <property type="entry name" value="Prot_kinase_dom"/>
</dbReference>
<evidence type="ECO:0000256" key="8">
    <source>
        <dbReference type="SAM" id="Phobius"/>
    </source>
</evidence>
<dbReference type="Gene3D" id="3.30.200.20">
    <property type="entry name" value="Phosphorylase Kinase, domain 1"/>
    <property type="match status" value="1"/>
</dbReference>
<evidence type="ECO:0000313" key="11">
    <source>
        <dbReference type="Proteomes" id="UP000230956"/>
    </source>
</evidence>
<dbReference type="EMBL" id="PFNG01000177">
    <property type="protein sequence ID" value="PIZ37222.1"/>
    <property type="molecule type" value="Genomic_DNA"/>
</dbReference>
<proteinExistence type="predicted"/>
<dbReference type="CDD" id="cd14014">
    <property type="entry name" value="STKc_PknB_like"/>
    <property type="match status" value="1"/>
</dbReference>
<keyword evidence="8" id="KW-0472">Membrane</keyword>
<keyword evidence="5" id="KW-0418">Kinase</keyword>
<keyword evidence="3" id="KW-0808">Transferase</keyword>
<feature type="transmembrane region" description="Helical" evidence="8">
    <location>
        <begin position="433"/>
        <end position="452"/>
    </location>
</feature>
<evidence type="ECO:0000256" key="6">
    <source>
        <dbReference type="ARBA" id="ARBA00022840"/>
    </source>
</evidence>
<dbReference type="EC" id="2.7.11.1" evidence="1"/>
<name>A0A2M7T7V8_9ACTN</name>
<feature type="transmembrane region" description="Helical" evidence="8">
    <location>
        <begin position="401"/>
        <end position="421"/>
    </location>
</feature>
<evidence type="ECO:0000313" key="10">
    <source>
        <dbReference type="EMBL" id="PIZ37222.1"/>
    </source>
</evidence>
<dbReference type="PANTHER" id="PTHR43289">
    <property type="entry name" value="MITOGEN-ACTIVATED PROTEIN KINASE KINASE KINASE 20-RELATED"/>
    <property type="match status" value="1"/>
</dbReference>
<dbReference type="GO" id="GO:0005524">
    <property type="term" value="F:ATP binding"/>
    <property type="evidence" value="ECO:0007669"/>
    <property type="project" value="UniProtKB-UniRule"/>
</dbReference>
<feature type="transmembrane region" description="Helical" evidence="8">
    <location>
        <begin position="547"/>
        <end position="565"/>
    </location>
</feature>
<dbReference type="AlphaFoldDB" id="A0A2M7T7V8"/>
<gene>
    <name evidence="10" type="ORF">COY37_07580</name>
</gene>
<dbReference type="SMART" id="SM00220">
    <property type="entry name" value="S_TKc"/>
    <property type="match status" value="1"/>
</dbReference>
<feature type="domain" description="Protein kinase" evidence="9">
    <location>
        <begin position="13"/>
        <end position="268"/>
    </location>
</feature>
<comment type="caution">
    <text evidence="10">The sequence shown here is derived from an EMBL/GenBank/DDBJ whole genome shotgun (WGS) entry which is preliminary data.</text>
</comment>
<dbReference type="Pfam" id="PF00069">
    <property type="entry name" value="Pkinase"/>
    <property type="match status" value="1"/>
</dbReference>
<dbReference type="Proteomes" id="UP000230956">
    <property type="component" value="Unassembled WGS sequence"/>
</dbReference>
<dbReference type="FunFam" id="1.10.510.10:FF:000021">
    <property type="entry name" value="Serine/threonine protein kinase"/>
    <property type="match status" value="1"/>
</dbReference>
<dbReference type="SUPFAM" id="SSF56112">
    <property type="entry name" value="Protein kinase-like (PK-like)"/>
    <property type="match status" value="1"/>
</dbReference>
<evidence type="ECO:0000256" key="2">
    <source>
        <dbReference type="ARBA" id="ARBA00022527"/>
    </source>
</evidence>
<evidence type="ECO:0000259" key="9">
    <source>
        <dbReference type="PROSITE" id="PS50011"/>
    </source>
</evidence>
<dbReference type="Gene3D" id="1.10.510.10">
    <property type="entry name" value="Transferase(Phosphotransferase) domain 1"/>
    <property type="match status" value="1"/>
</dbReference>
<evidence type="ECO:0000256" key="4">
    <source>
        <dbReference type="ARBA" id="ARBA00022741"/>
    </source>
</evidence>
<reference evidence="11" key="1">
    <citation type="submission" date="2017-09" db="EMBL/GenBank/DDBJ databases">
        <title>Depth-based differentiation of microbial function through sediment-hosted aquifers and enrichment of novel symbionts in the deep terrestrial subsurface.</title>
        <authorList>
            <person name="Probst A.J."/>
            <person name="Ladd B."/>
            <person name="Jarett J.K."/>
            <person name="Geller-Mcgrath D.E."/>
            <person name="Sieber C.M.K."/>
            <person name="Emerson J.B."/>
            <person name="Anantharaman K."/>
            <person name="Thomas B.C."/>
            <person name="Malmstrom R."/>
            <person name="Stieglmeier M."/>
            <person name="Klingl A."/>
            <person name="Woyke T."/>
            <person name="Ryan C.M."/>
            <person name="Banfield J.F."/>
        </authorList>
    </citation>
    <scope>NUCLEOTIDE SEQUENCE [LARGE SCALE GENOMIC DNA]</scope>
</reference>
<feature type="binding site" evidence="7">
    <location>
        <position position="42"/>
    </location>
    <ligand>
        <name>ATP</name>
        <dbReference type="ChEBI" id="CHEBI:30616"/>
    </ligand>
</feature>
<keyword evidence="4 7" id="KW-0547">Nucleotide-binding</keyword>
<dbReference type="PANTHER" id="PTHR43289:SF6">
    <property type="entry name" value="SERINE_THREONINE-PROTEIN KINASE NEKL-3"/>
    <property type="match status" value="1"/>
</dbReference>
<dbReference type="PROSITE" id="PS50011">
    <property type="entry name" value="PROTEIN_KINASE_DOM"/>
    <property type="match status" value="1"/>
</dbReference>
<evidence type="ECO:0000256" key="7">
    <source>
        <dbReference type="PROSITE-ProRule" id="PRU10141"/>
    </source>
</evidence>
<dbReference type="InterPro" id="IPR017441">
    <property type="entry name" value="Protein_kinase_ATP_BS"/>
</dbReference>
<dbReference type="PROSITE" id="PS00108">
    <property type="entry name" value="PROTEIN_KINASE_ST"/>
    <property type="match status" value="1"/>
</dbReference>
<keyword evidence="6 7" id="KW-0067">ATP-binding</keyword>
<keyword evidence="2" id="KW-0723">Serine/threonine-protein kinase</keyword>
<evidence type="ECO:0000256" key="3">
    <source>
        <dbReference type="ARBA" id="ARBA00022679"/>
    </source>
</evidence>
<organism evidence="10 11">
    <name type="scientific">Candidatus Aquicultor secundus</name>
    <dbReference type="NCBI Taxonomy" id="1973895"/>
    <lineage>
        <taxon>Bacteria</taxon>
        <taxon>Bacillati</taxon>
        <taxon>Actinomycetota</taxon>
        <taxon>Candidatus Aquicultoria</taxon>
        <taxon>Candidatus Aquicultorales</taxon>
        <taxon>Candidatus Aquicultoraceae</taxon>
        <taxon>Candidatus Aquicultor</taxon>
    </lineage>
</organism>
<feature type="transmembrane region" description="Helical" evidence="8">
    <location>
        <begin position="362"/>
        <end position="389"/>
    </location>
</feature>
<dbReference type="PROSITE" id="PS00107">
    <property type="entry name" value="PROTEIN_KINASE_ATP"/>
    <property type="match status" value="1"/>
</dbReference>
<sequence length="584" mass="65416">MYMKTEELLLDRYKIISKLGRGGFADVYKAFDTRMERVVAIKQIHVNRHSAERVLREARTVALLNHPNIVTIHEFEEDGDDCYLIMELIEGIPLSKILSRISPLSVHEALIITIEICRALEAAHLNGIIHRDIKPENIMILYDGRLKVMDFGIARFKGGSSATDDDIIGTFAYMSPEQARGDAVDERSDIWSLGTMLYEMLTDCIPFSAESATETLNMVQKYEPFPPSRSNPEVSEELDRQVMMTITKNPDERYVSATVFRENLIEFLPSHEPAEKVLSGLVGRYISINSEMAWAEETGWRGQMWRFIEEHKESITRTPMAVFLSYPFFPILRQWFEIPRSLSLFAATGVYLAVLLRPDYGIGIAFFLLSLAMIKYSAGLFIIMFFILMPYWAFVSRRWPVLSISPAIGSIFGIIQIPFVFPVLAGLLTNPLIAAATAGIGCVAFELMNLFLKESTMPDLVKGYAIWSSIKGVSNPAQVIDLIVTPFTQNRILLFQPVLWALAAALTSAIRGKRRWFSGAVTGLVALLMGYQGIFTNLKGSSLDMGGLMQGLSFSLIILLLIPIFRPPAASVNTAPELAEELAE</sequence>
<evidence type="ECO:0000256" key="5">
    <source>
        <dbReference type="ARBA" id="ARBA00022777"/>
    </source>
</evidence>
<dbReference type="GO" id="GO:0004674">
    <property type="term" value="F:protein serine/threonine kinase activity"/>
    <property type="evidence" value="ECO:0007669"/>
    <property type="project" value="UniProtKB-KW"/>
</dbReference>
<dbReference type="InterPro" id="IPR008271">
    <property type="entry name" value="Ser/Thr_kinase_AS"/>
</dbReference>
<keyword evidence="8" id="KW-0812">Transmembrane</keyword>
<accession>A0A2M7T7V8</accession>
<evidence type="ECO:0000256" key="1">
    <source>
        <dbReference type="ARBA" id="ARBA00012513"/>
    </source>
</evidence>
<feature type="transmembrane region" description="Helical" evidence="8">
    <location>
        <begin position="516"/>
        <end position="535"/>
    </location>
</feature>
<dbReference type="InterPro" id="IPR011009">
    <property type="entry name" value="Kinase-like_dom_sf"/>
</dbReference>